<dbReference type="InterPro" id="IPR004437">
    <property type="entry name" value="ParB/RepB/Spo0J"/>
</dbReference>
<dbReference type="Gene3D" id="6.10.250.140">
    <property type="match status" value="1"/>
</dbReference>
<evidence type="ECO:0000256" key="1">
    <source>
        <dbReference type="ARBA" id="ARBA00006295"/>
    </source>
</evidence>
<dbReference type="GO" id="GO:0007059">
    <property type="term" value="P:chromosome segregation"/>
    <property type="evidence" value="ECO:0007669"/>
    <property type="project" value="TreeGrafter"/>
</dbReference>
<comment type="similarity">
    <text evidence="1">Belongs to the ParB family.</text>
</comment>
<proteinExistence type="inferred from homology"/>
<dbReference type="GO" id="GO:0003677">
    <property type="term" value="F:DNA binding"/>
    <property type="evidence" value="ECO:0007669"/>
    <property type="project" value="InterPro"/>
</dbReference>
<dbReference type="EMBL" id="CP028340">
    <property type="protein sequence ID" value="AVR90341.1"/>
    <property type="molecule type" value="Genomic_DNA"/>
</dbReference>
<feature type="compositionally biased region" description="Low complexity" evidence="2">
    <location>
        <begin position="24"/>
        <end position="34"/>
    </location>
</feature>
<dbReference type="SMART" id="SM00470">
    <property type="entry name" value="ParB"/>
    <property type="match status" value="1"/>
</dbReference>
<dbReference type="CDD" id="cd16398">
    <property type="entry name" value="KorB_N_like"/>
    <property type="match status" value="1"/>
</dbReference>
<reference evidence="4 5" key="1">
    <citation type="submission" date="2018-03" db="EMBL/GenBank/DDBJ databases">
        <title>Complete genome sequence of Thauera aromatica, a model organism for studying aromatic compound degradation under denitrifying conditions.</title>
        <authorList>
            <person name="Lo H.-Y."/>
            <person name="Goris T."/>
            <person name="Boll M."/>
            <person name="Mueller J.A."/>
        </authorList>
    </citation>
    <scope>NUCLEOTIDE SEQUENCE [LARGE SCALE GENOMIC DNA]</scope>
    <source>
        <strain evidence="4 5">K172</strain>
        <plasmid evidence="5">pkjk172</plasmid>
    </source>
</reference>
<dbReference type="SUPFAM" id="SSF110849">
    <property type="entry name" value="ParB/Sulfiredoxin"/>
    <property type="match status" value="1"/>
</dbReference>
<dbReference type="Gene3D" id="2.30.30.150">
    <property type="entry name" value="KorB, C-terminal domain"/>
    <property type="match status" value="1"/>
</dbReference>
<keyword evidence="5" id="KW-1185">Reference proteome</keyword>
<dbReference type="InterPro" id="IPR013741">
    <property type="entry name" value="KorB_domain"/>
</dbReference>
<gene>
    <name evidence="4" type="ORF">Tharo_3460</name>
</gene>
<dbReference type="InterPro" id="IPR003115">
    <property type="entry name" value="ParB_N"/>
</dbReference>
<dbReference type="InterPro" id="IPR008988">
    <property type="entry name" value="Transcriptional_repressor_C"/>
</dbReference>
<feature type="region of interest" description="Disordered" evidence="2">
    <location>
        <begin position="1"/>
        <end position="95"/>
    </location>
</feature>
<feature type="compositionally biased region" description="Basic and acidic residues" evidence="2">
    <location>
        <begin position="277"/>
        <end position="293"/>
    </location>
</feature>
<dbReference type="PANTHER" id="PTHR33375">
    <property type="entry name" value="CHROMOSOME-PARTITIONING PROTEIN PARB-RELATED"/>
    <property type="match status" value="1"/>
</dbReference>
<dbReference type="Pfam" id="PF06613">
    <property type="entry name" value="KorB_C"/>
    <property type="match status" value="1"/>
</dbReference>
<dbReference type="InterPro" id="IPR010575">
    <property type="entry name" value="KorB_C"/>
</dbReference>
<dbReference type="InterPro" id="IPR042075">
    <property type="entry name" value="KorB_DNA-db"/>
</dbReference>
<dbReference type="GO" id="GO:0045892">
    <property type="term" value="P:negative regulation of DNA-templated transcription"/>
    <property type="evidence" value="ECO:0007669"/>
    <property type="project" value="InterPro"/>
</dbReference>
<feature type="region of interest" description="Disordered" evidence="2">
    <location>
        <begin position="245"/>
        <end position="293"/>
    </location>
</feature>
<feature type="compositionally biased region" description="Basic and acidic residues" evidence="2">
    <location>
        <begin position="245"/>
        <end position="258"/>
    </location>
</feature>
<dbReference type="Gene3D" id="1.10.10.730">
    <property type="entry name" value="KorB DNA-binding domain"/>
    <property type="match status" value="1"/>
</dbReference>
<dbReference type="InterPro" id="IPR050336">
    <property type="entry name" value="Chromosome_partition/occlusion"/>
</dbReference>
<evidence type="ECO:0000256" key="2">
    <source>
        <dbReference type="SAM" id="MobiDB-lite"/>
    </source>
</evidence>
<protein>
    <submittedName>
        <fullName evidence="4">Chromosome (Plasmid) partitioning protein ParB</fullName>
    </submittedName>
</protein>
<keyword evidence="4" id="KW-0614">Plasmid</keyword>
<feature type="domain" description="ParB-like N-terminal" evidence="3">
    <location>
        <begin position="48"/>
        <end position="141"/>
    </location>
</feature>
<evidence type="ECO:0000313" key="5">
    <source>
        <dbReference type="Proteomes" id="UP000241885"/>
    </source>
</evidence>
<dbReference type="OrthoDB" id="9796891at2"/>
<dbReference type="SUPFAM" id="SSF50037">
    <property type="entry name" value="C-terminal domain of transcriptional repressors"/>
    <property type="match status" value="1"/>
</dbReference>
<name>A0A2R4BSM0_THAAR</name>
<geneLocation type="plasmid" evidence="5">
    <name>pkjk172</name>
</geneLocation>
<evidence type="ECO:0000313" key="4">
    <source>
        <dbReference type="EMBL" id="AVR90341.1"/>
    </source>
</evidence>
<feature type="compositionally biased region" description="Basic residues" evidence="2">
    <location>
        <begin position="1"/>
        <end position="10"/>
    </location>
</feature>
<dbReference type="Proteomes" id="UP000241885">
    <property type="component" value="Plasmid pKJK172"/>
</dbReference>
<dbReference type="Pfam" id="PF08535">
    <property type="entry name" value="KorB"/>
    <property type="match status" value="1"/>
</dbReference>
<dbReference type="NCBIfam" id="TIGR00180">
    <property type="entry name" value="parB_part"/>
    <property type="match status" value="1"/>
</dbReference>
<evidence type="ECO:0000259" key="3">
    <source>
        <dbReference type="SMART" id="SM00470"/>
    </source>
</evidence>
<organism evidence="4 5">
    <name type="scientific">Thauera aromatica K172</name>
    <dbReference type="NCBI Taxonomy" id="44139"/>
    <lineage>
        <taxon>Bacteria</taxon>
        <taxon>Pseudomonadati</taxon>
        <taxon>Pseudomonadota</taxon>
        <taxon>Betaproteobacteria</taxon>
        <taxon>Rhodocyclales</taxon>
        <taxon>Zoogloeaceae</taxon>
        <taxon>Thauera</taxon>
    </lineage>
</organism>
<dbReference type="GO" id="GO:0005694">
    <property type="term" value="C:chromosome"/>
    <property type="evidence" value="ECO:0007669"/>
    <property type="project" value="TreeGrafter"/>
</dbReference>
<dbReference type="Pfam" id="PF02195">
    <property type="entry name" value="ParB_N"/>
    <property type="match status" value="1"/>
</dbReference>
<dbReference type="InterPro" id="IPR036086">
    <property type="entry name" value="ParB/Sulfiredoxin_sf"/>
</dbReference>
<accession>A0A2R4BSM0</accession>
<dbReference type="RefSeq" id="WP_011600645.1">
    <property type="nucleotide sequence ID" value="NZ_CP028340.1"/>
</dbReference>
<dbReference type="Gene3D" id="3.90.1530.30">
    <property type="match status" value="1"/>
</dbReference>
<dbReference type="AlphaFoldDB" id="A0A2R4BSM0"/>
<dbReference type="SUPFAM" id="SSF109709">
    <property type="entry name" value="KorB DNA-binding domain-like"/>
    <property type="match status" value="1"/>
</dbReference>
<dbReference type="PANTHER" id="PTHR33375:SF1">
    <property type="entry name" value="CHROMOSOME-PARTITIONING PROTEIN PARB-RELATED"/>
    <property type="match status" value="1"/>
</dbReference>
<sequence length="347" mass="37983">MTATQTKKKAAAAAQKPHAGGMGLDSLGDLAGLLNEPQAANTGVAGPQDLPLELIDEDPNQPRKEDNPGFSPESIAEIGQTIKDRGVKSPISVRENPDAPGRYLINHGARRFRGSKWAEKTTIPGFIDNDYNDDDQVIENLQRNELTAREIADYIGRELAKGRKKGEIAKAVGKSAAFITQHVTLLDLPEPIAEAFNSGRAKDVTVINELVTAYKKNPDEVGAWLADDSQELTRGSVKLLREFLDDKRSQGEEERDPNTVDAFTGQTDAEGDGESDGDAKKEKEPKEQDPDKLKKAIVQVEHDGRPARLILNRRPPAEGYAWLKYEDDGQEFEADLAKVQLVALLEG</sequence>
<dbReference type="KEGG" id="tak:Tharo_3460"/>
<dbReference type="InterPro" id="IPR037048">
    <property type="entry name" value="KorB_C_sf"/>
</dbReference>